<dbReference type="EMBL" id="JBHSOH010000001">
    <property type="protein sequence ID" value="MFC5846748.1"/>
    <property type="molecule type" value="Genomic_DNA"/>
</dbReference>
<proteinExistence type="predicted"/>
<protein>
    <submittedName>
        <fullName evidence="1">Uncharacterized protein</fullName>
    </submittedName>
</protein>
<evidence type="ECO:0000313" key="2">
    <source>
        <dbReference type="Proteomes" id="UP001595979"/>
    </source>
</evidence>
<organism evidence="1 2">
    <name type="scientific">Deinococcus petrolearius</name>
    <dbReference type="NCBI Taxonomy" id="1751295"/>
    <lineage>
        <taxon>Bacteria</taxon>
        <taxon>Thermotogati</taxon>
        <taxon>Deinococcota</taxon>
        <taxon>Deinococci</taxon>
        <taxon>Deinococcales</taxon>
        <taxon>Deinococcaceae</taxon>
        <taxon>Deinococcus</taxon>
    </lineage>
</organism>
<dbReference type="Proteomes" id="UP001595979">
    <property type="component" value="Unassembled WGS sequence"/>
</dbReference>
<comment type="caution">
    <text evidence="1">The sequence shown here is derived from an EMBL/GenBank/DDBJ whole genome shotgun (WGS) entry which is preliminary data.</text>
</comment>
<name>A0ABW1DGC1_9DEIO</name>
<gene>
    <name evidence="1" type="ORF">ACFPQ6_00360</name>
</gene>
<dbReference type="RefSeq" id="WP_380045079.1">
    <property type="nucleotide sequence ID" value="NZ_JBHSOH010000001.1"/>
</dbReference>
<accession>A0ABW1DGC1</accession>
<keyword evidence="2" id="KW-1185">Reference proteome</keyword>
<evidence type="ECO:0000313" key="1">
    <source>
        <dbReference type="EMBL" id="MFC5846748.1"/>
    </source>
</evidence>
<reference evidence="2" key="1">
    <citation type="journal article" date="2019" name="Int. J. Syst. Evol. Microbiol.">
        <title>The Global Catalogue of Microorganisms (GCM) 10K type strain sequencing project: providing services to taxonomists for standard genome sequencing and annotation.</title>
        <authorList>
            <consortium name="The Broad Institute Genomics Platform"/>
            <consortium name="The Broad Institute Genome Sequencing Center for Infectious Disease"/>
            <person name="Wu L."/>
            <person name="Ma J."/>
        </authorList>
    </citation>
    <scope>NUCLEOTIDE SEQUENCE [LARGE SCALE GENOMIC DNA]</scope>
    <source>
        <strain evidence="2">CGMCC 1.15053</strain>
    </source>
</reference>
<sequence>MPDDLIELRRPELGRPTDPRITQEYIDARPELAGVTPFDPDTDVDLVGEISSKLAAVQALVVYADPELGEQVQRAAEEADAAAVRAREAALQAANQLGSVTTQLNGVQVGSTTAAPLGGTIITLTPAQASSVTATVQPAAHGGTLISLGGTNG</sequence>